<evidence type="ECO:0000256" key="1">
    <source>
        <dbReference type="SAM" id="MobiDB-lite"/>
    </source>
</evidence>
<reference evidence="2" key="1">
    <citation type="journal article" date="2023" name="Mol. Plant Microbe Interact.">
        <title>Elucidating the Obligate Nature and Biological Capacity of an Invasive Fungal Corn Pathogen.</title>
        <authorList>
            <person name="MacCready J.S."/>
            <person name="Roggenkamp E.M."/>
            <person name="Gdanetz K."/>
            <person name="Chilvers M.I."/>
        </authorList>
    </citation>
    <scope>NUCLEOTIDE SEQUENCE</scope>
    <source>
        <strain evidence="2">PM02</strain>
    </source>
</reference>
<dbReference type="InterPro" id="IPR008547">
    <property type="entry name" value="DUF829_TMEM53"/>
</dbReference>
<sequence>MASSNAAVRSACSGPLSDFVKLSPNVFLCRPSADATDPPPAAAKVPPPPKVILFASWMGAQDAHIAKYTARYQALFPTAHIVLVRSETRHVRSEALTLRESAAAVPALRAALQDLDPDPAPAPAPDHRPPTSPGTSTADTAVPQQQQQQQKLLIHIMSNGGSLSGATLYRLWADLASASAPSPFPRHTILFDSAPSPFRYGGALAAFTTGCRGIPPWLALPVAHALALWTWALKTLLGRDPLRRWAAAHNDAARKGEGEVRRTYVYSRADDMIRAADVEAHADEAERSGFVVRRERFEGTGHVAHARGDGDRYWTVARETWEG</sequence>
<dbReference type="PANTHER" id="PTHR12265">
    <property type="entry name" value="TRANSMEMBRANE PROTEIN 53"/>
    <property type="match status" value="1"/>
</dbReference>
<evidence type="ECO:0000313" key="2">
    <source>
        <dbReference type="EMBL" id="KAK2069856.1"/>
    </source>
</evidence>
<accession>A0AAD9MEC5</accession>
<name>A0AAD9MEC5_9PEZI</name>
<evidence type="ECO:0008006" key="4">
    <source>
        <dbReference type="Google" id="ProtNLM"/>
    </source>
</evidence>
<evidence type="ECO:0000313" key="3">
    <source>
        <dbReference type="Proteomes" id="UP001217918"/>
    </source>
</evidence>
<dbReference type="Proteomes" id="UP001217918">
    <property type="component" value="Unassembled WGS sequence"/>
</dbReference>
<dbReference type="Pfam" id="PF05705">
    <property type="entry name" value="DUF829"/>
    <property type="match status" value="1"/>
</dbReference>
<keyword evidence="3" id="KW-1185">Reference proteome</keyword>
<protein>
    <recommendedName>
        <fullName evidence="4">Indole-diterpene biosynthesis protein PaxU</fullName>
    </recommendedName>
</protein>
<feature type="compositionally biased region" description="Polar residues" evidence="1">
    <location>
        <begin position="133"/>
        <end position="143"/>
    </location>
</feature>
<gene>
    <name evidence="2" type="ORF">P8C59_004402</name>
</gene>
<dbReference type="EMBL" id="JAQQPM010000003">
    <property type="protein sequence ID" value="KAK2069856.1"/>
    <property type="molecule type" value="Genomic_DNA"/>
</dbReference>
<dbReference type="AlphaFoldDB" id="A0AAD9MEC5"/>
<proteinExistence type="predicted"/>
<dbReference type="PANTHER" id="PTHR12265:SF40">
    <property type="entry name" value="DUF829-DOMAIN-CONTAINING PROTEIN"/>
    <property type="match status" value="1"/>
</dbReference>
<organism evidence="2 3">
    <name type="scientific">Phyllachora maydis</name>
    <dbReference type="NCBI Taxonomy" id="1825666"/>
    <lineage>
        <taxon>Eukaryota</taxon>
        <taxon>Fungi</taxon>
        <taxon>Dikarya</taxon>
        <taxon>Ascomycota</taxon>
        <taxon>Pezizomycotina</taxon>
        <taxon>Sordariomycetes</taxon>
        <taxon>Sordariomycetidae</taxon>
        <taxon>Phyllachorales</taxon>
        <taxon>Phyllachoraceae</taxon>
        <taxon>Phyllachora</taxon>
    </lineage>
</organism>
<feature type="region of interest" description="Disordered" evidence="1">
    <location>
        <begin position="114"/>
        <end position="149"/>
    </location>
</feature>
<comment type="caution">
    <text evidence="2">The sequence shown here is derived from an EMBL/GenBank/DDBJ whole genome shotgun (WGS) entry which is preliminary data.</text>
</comment>